<dbReference type="OrthoDB" id="7059163at2"/>
<keyword evidence="3" id="KW-0223">Dioxygenase</keyword>
<gene>
    <name evidence="7" type="ORF">SAMEA4530655_01196</name>
</gene>
<evidence type="ECO:0000256" key="1">
    <source>
        <dbReference type="ARBA" id="ARBA00006622"/>
    </source>
</evidence>
<organism evidence="7 8">
    <name type="scientific">Pandoraea sputorum</name>
    <dbReference type="NCBI Taxonomy" id="93222"/>
    <lineage>
        <taxon>Bacteria</taxon>
        <taxon>Pseudomonadati</taxon>
        <taxon>Pseudomonadota</taxon>
        <taxon>Betaproteobacteria</taxon>
        <taxon>Burkholderiales</taxon>
        <taxon>Burkholderiaceae</taxon>
        <taxon>Pandoraea</taxon>
    </lineage>
</organism>
<dbReference type="GO" id="GO:0016702">
    <property type="term" value="F:oxidoreductase activity, acting on single donors with incorporation of molecular oxygen, incorporation of two atoms of oxygen"/>
    <property type="evidence" value="ECO:0007669"/>
    <property type="project" value="InterPro"/>
</dbReference>
<dbReference type="InterPro" id="IPR011051">
    <property type="entry name" value="RmlC_Cupin_sf"/>
</dbReference>
<dbReference type="Pfam" id="PF05995">
    <property type="entry name" value="CDO_I"/>
    <property type="match status" value="1"/>
</dbReference>
<dbReference type="GeneID" id="88093876"/>
<evidence type="ECO:0000256" key="2">
    <source>
        <dbReference type="ARBA" id="ARBA00022723"/>
    </source>
</evidence>
<accession>A0A239SBS8</accession>
<keyword evidence="4" id="KW-0560">Oxidoreductase</keyword>
<dbReference type="CDD" id="cd10548">
    <property type="entry name" value="cupin_CDO"/>
    <property type="match status" value="1"/>
</dbReference>
<dbReference type="AlphaFoldDB" id="A0A239SBS8"/>
<proteinExistence type="inferred from homology"/>
<evidence type="ECO:0000256" key="5">
    <source>
        <dbReference type="ARBA" id="ARBA00023004"/>
    </source>
</evidence>
<name>A0A239SBS8_9BURK</name>
<dbReference type="STRING" id="93222.NA29_10275"/>
<evidence type="ECO:0000256" key="4">
    <source>
        <dbReference type="ARBA" id="ARBA00023002"/>
    </source>
</evidence>
<reference evidence="7 8" key="1">
    <citation type="submission" date="2017-06" db="EMBL/GenBank/DDBJ databases">
        <authorList>
            <consortium name="Pathogen Informatics"/>
        </authorList>
    </citation>
    <scope>NUCLEOTIDE SEQUENCE [LARGE SCALE GENOMIC DNA]</scope>
    <source>
        <strain evidence="7 8">NCTC13161</strain>
    </source>
</reference>
<dbReference type="PANTHER" id="PTHR12918:SF1">
    <property type="entry name" value="CYSTEINE DIOXYGENASE TYPE 1"/>
    <property type="match status" value="1"/>
</dbReference>
<dbReference type="EMBL" id="LT906435">
    <property type="protein sequence ID" value="SNU82870.1"/>
    <property type="molecule type" value="Genomic_DNA"/>
</dbReference>
<dbReference type="RefSeq" id="WP_084103487.1">
    <property type="nucleotide sequence ID" value="NZ_CABPRX010000005.1"/>
</dbReference>
<evidence type="ECO:0000313" key="7">
    <source>
        <dbReference type="EMBL" id="SNU82870.1"/>
    </source>
</evidence>
<dbReference type="Proteomes" id="UP000215126">
    <property type="component" value="Chromosome 1"/>
</dbReference>
<comment type="similarity">
    <text evidence="1">Belongs to the cysteine dioxygenase family.</text>
</comment>
<sequence length="221" mass="24121">MTGTTEVLDGIALSRDLPAHDYDALDPLRTFVAGFSRLLDRRPHETTLLEEGAGLLAQLVARDDWLPDAFATPHPDHYQQFLLHCDSAQRFSIVSFVWGPGQRTPIHDHTVWGLIGMLRGSEDSQPYVLDAKGIPVVAGEAVRLLPGDVEVLSPRLGDIHRVSNAYADRVSVSIHVYGANIGAVHRSVFTETGERKGFVSGYANAQLPNPWGKAAPPADKQ</sequence>
<evidence type="ECO:0000256" key="3">
    <source>
        <dbReference type="ARBA" id="ARBA00022964"/>
    </source>
</evidence>
<dbReference type="PANTHER" id="PTHR12918">
    <property type="entry name" value="CYSTEINE DIOXYGENASE"/>
    <property type="match status" value="1"/>
</dbReference>
<dbReference type="Gene3D" id="2.60.120.10">
    <property type="entry name" value="Jelly Rolls"/>
    <property type="match status" value="1"/>
</dbReference>
<keyword evidence="2 6" id="KW-0479">Metal-binding</keyword>
<feature type="binding site" evidence="6">
    <location>
        <position position="160"/>
    </location>
    <ligand>
        <name>Fe cation</name>
        <dbReference type="ChEBI" id="CHEBI:24875"/>
        <note>catalytic</note>
    </ligand>
</feature>
<dbReference type="Gene3D" id="1.20.5.440">
    <property type="entry name" value="ATP synthase delta/epsilon subunit, C-terminal domain"/>
    <property type="match status" value="1"/>
</dbReference>
<dbReference type="SUPFAM" id="SSF51182">
    <property type="entry name" value="RmlC-like cupins"/>
    <property type="match status" value="1"/>
</dbReference>
<keyword evidence="5 6" id="KW-0408">Iron</keyword>
<feature type="binding site" evidence="6">
    <location>
        <position position="109"/>
    </location>
    <ligand>
        <name>Fe cation</name>
        <dbReference type="ChEBI" id="CHEBI:24875"/>
        <note>catalytic</note>
    </ligand>
</feature>
<dbReference type="InterPro" id="IPR014710">
    <property type="entry name" value="RmlC-like_jellyroll"/>
</dbReference>
<dbReference type="InterPro" id="IPR010300">
    <property type="entry name" value="CDO_1"/>
</dbReference>
<evidence type="ECO:0000256" key="6">
    <source>
        <dbReference type="PIRSR" id="PIRSR610300-51"/>
    </source>
</evidence>
<protein>
    <submittedName>
        <fullName evidence="7">Predicted metal-dependent enzyme of the double-stranded beta helix superfamily</fullName>
    </submittedName>
</protein>
<keyword evidence="8" id="KW-1185">Reference proteome</keyword>
<feature type="binding site" evidence="6">
    <location>
        <position position="107"/>
    </location>
    <ligand>
        <name>Fe cation</name>
        <dbReference type="ChEBI" id="CHEBI:24875"/>
        <note>catalytic</note>
    </ligand>
</feature>
<evidence type="ECO:0000313" key="8">
    <source>
        <dbReference type="Proteomes" id="UP000215126"/>
    </source>
</evidence>
<dbReference type="GO" id="GO:0008198">
    <property type="term" value="F:ferrous iron binding"/>
    <property type="evidence" value="ECO:0007669"/>
    <property type="project" value="TreeGrafter"/>
</dbReference>